<feature type="region of interest" description="Disordered" evidence="1">
    <location>
        <begin position="1"/>
        <end position="24"/>
    </location>
</feature>
<name>A0A7D8UNR7_9HELO</name>
<gene>
    <name evidence="3" type="ORF">LCER1_G004909</name>
</gene>
<protein>
    <submittedName>
        <fullName evidence="3">Uncharacterized protein</fullName>
    </submittedName>
</protein>
<evidence type="ECO:0000256" key="2">
    <source>
        <dbReference type="SAM" id="Phobius"/>
    </source>
</evidence>
<feature type="region of interest" description="Disordered" evidence="1">
    <location>
        <begin position="475"/>
        <end position="509"/>
    </location>
</feature>
<sequence length="509" mass="56742">MGVEPPFLYNPVKSDGPRSPYRDFDPKAVSRASYQSKPPRPKPDGPLVSFNKHPDSYLIVPYGNTNAKPMNPSVKKWVKWMRIFQLVLRCFEILCAIGLLVFLILLRGMDAASGWIVRIVPGVAILHTVYGVYHLSRKPHARTPGTSASYMLFAAFFDVSIVPFYAFSALVANTKHDTWNVILENQGLTPIFSKIVFYLATVGGGLHLVSLADSLYLAVTFRKITKLPPDMNPLEDNLTSRHKRNKSSMSMATTISEKEKRMSAFESKRSSGSPYEDFSRPPTVPFFHTRTQSTDSFNTYRSTPPPSRDALSEFPSRQYQVDSPRSSVTADVKRQSYNYNAPKRGSYTETPLYQTGSTPPRDPVSKTSEAWYTSDSLTKPRSKSSSPRKGTYAPVPLSDDLPNPLESNPPPRRQNTPYPLRNTDSPLSEISSNRVSGDIADQNQQKEFHARYYGDLKPGTPPVIVGGRGIRQVSSGNDFSRGLPRGRQVSGKVAEEGMGGKGWGTRFRK</sequence>
<evidence type="ECO:0000256" key="1">
    <source>
        <dbReference type="SAM" id="MobiDB-lite"/>
    </source>
</evidence>
<feature type="compositionally biased region" description="Polar residues" evidence="1">
    <location>
        <begin position="289"/>
        <end position="302"/>
    </location>
</feature>
<feature type="compositionally biased region" description="Polar residues" evidence="1">
    <location>
        <begin position="365"/>
        <end position="377"/>
    </location>
</feature>
<accession>A0A7D8UNR7</accession>
<dbReference type="OrthoDB" id="5404940at2759"/>
<feature type="non-terminal residue" evidence="3">
    <location>
        <position position="509"/>
    </location>
</feature>
<keyword evidence="2" id="KW-0812">Transmembrane</keyword>
<feature type="compositionally biased region" description="Polar residues" evidence="1">
    <location>
        <begin position="315"/>
        <end position="339"/>
    </location>
</feature>
<evidence type="ECO:0000313" key="3">
    <source>
        <dbReference type="EMBL" id="TVY53447.1"/>
    </source>
</evidence>
<keyword evidence="2" id="KW-0472">Membrane</keyword>
<feature type="transmembrane region" description="Helical" evidence="2">
    <location>
        <begin position="148"/>
        <end position="171"/>
    </location>
</feature>
<feature type="transmembrane region" description="Helical" evidence="2">
    <location>
        <begin position="86"/>
        <end position="109"/>
    </location>
</feature>
<feature type="compositionally biased region" description="Polar residues" evidence="1">
    <location>
        <begin position="413"/>
        <end position="431"/>
    </location>
</feature>
<reference evidence="3 4" key="1">
    <citation type="submission" date="2018-05" db="EMBL/GenBank/DDBJ databases">
        <title>Whole genome sequencing for identification of molecular markers to develop diagnostic detection tools for the regulated plant pathogen Lachnellula willkommii.</title>
        <authorList>
            <person name="Giroux E."/>
            <person name="Bilodeau G."/>
        </authorList>
    </citation>
    <scope>NUCLEOTIDE SEQUENCE [LARGE SCALE GENOMIC DNA]</scope>
    <source>
        <strain evidence="3 4">CBS 625.97</strain>
    </source>
</reference>
<feature type="transmembrane region" description="Helical" evidence="2">
    <location>
        <begin position="115"/>
        <end position="136"/>
    </location>
</feature>
<evidence type="ECO:0000313" key="4">
    <source>
        <dbReference type="Proteomes" id="UP000481288"/>
    </source>
</evidence>
<feature type="compositionally biased region" description="Polar residues" evidence="1">
    <location>
        <begin position="347"/>
        <end position="358"/>
    </location>
</feature>
<dbReference type="AlphaFoldDB" id="A0A7D8UNR7"/>
<keyword evidence="2" id="KW-1133">Transmembrane helix</keyword>
<keyword evidence="4" id="KW-1185">Reference proteome</keyword>
<proteinExistence type="predicted"/>
<dbReference type="Proteomes" id="UP000481288">
    <property type="component" value="Unassembled WGS sequence"/>
</dbReference>
<feature type="transmembrane region" description="Helical" evidence="2">
    <location>
        <begin position="191"/>
        <end position="219"/>
    </location>
</feature>
<organism evidence="3 4">
    <name type="scientific">Lachnellula cervina</name>
    <dbReference type="NCBI Taxonomy" id="1316786"/>
    <lineage>
        <taxon>Eukaryota</taxon>
        <taxon>Fungi</taxon>
        <taxon>Dikarya</taxon>
        <taxon>Ascomycota</taxon>
        <taxon>Pezizomycotina</taxon>
        <taxon>Leotiomycetes</taxon>
        <taxon>Helotiales</taxon>
        <taxon>Lachnaceae</taxon>
        <taxon>Lachnellula</taxon>
    </lineage>
</organism>
<dbReference type="EMBL" id="QGMG01000454">
    <property type="protein sequence ID" value="TVY53447.1"/>
    <property type="molecule type" value="Genomic_DNA"/>
</dbReference>
<feature type="region of interest" description="Disordered" evidence="1">
    <location>
        <begin position="232"/>
        <end position="431"/>
    </location>
</feature>
<feature type="compositionally biased region" description="Basic and acidic residues" evidence="1">
    <location>
        <begin position="256"/>
        <end position="269"/>
    </location>
</feature>
<comment type="caution">
    <text evidence="3">The sequence shown here is derived from an EMBL/GenBank/DDBJ whole genome shotgun (WGS) entry which is preliminary data.</text>
</comment>